<feature type="domain" description="HNH nuclease" evidence="5">
    <location>
        <begin position="60"/>
        <end position="116"/>
    </location>
</feature>
<dbReference type="GO" id="GO:0004519">
    <property type="term" value="F:endonuclease activity"/>
    <property type="evidence" value="ECO:0007669"/>
    <property type="project" value="InterPro"/>
</dbReference>
<dbReference type="PATRIC" id="fig|35806.4.peg.1"/>
<dbReference type="SMART" id="SM00507">
    <property type="entry name" value="HNHc"/>
    <property type="match status" value="1"/>
</dbReference>
<accession>A0A0D6AWC1</accession>
<dbReference type="GO" id="GO:0008270">
    <property type="term" value="F:zinc ion binding"/>
    <property type="evidence" value="ECO:0007669"/>
    <property type="project" value="InterPro"/>
</dbReference>
<keyword evidence="2" id="KW-0378">Hydrolase</keyword>
<name>A0A0D6AWC1_RHOSU</name>
<dbReference type="CDD" id="cd00085">
    <property type="entry name" value="HNHc"/>
    <property type="match status" value="1"/>
</dbReference>
<dbReference type="PANTHER" id="PTHR41286">
    <property type="entry name" value="HNH NUCLEASE YAJD-RELATED"/>
    <property type="match status" value="1"/>
</dbReference>
<evidence type="ECO:0000313" key="7">
    <source>
        <dbReference type="Proteomes" id="UP000064912"/>
    </source>
</evidence>
<evidence type="ECO:0000256" key="1">
    <source>
        <dbReference type="ARBA" id="ARBA00022722"/>
    </source>
</evidence>
<evidence type="ECO:0000256" key="3">
    <source>
        <dbReference type="ARBA" id="ARBA00038412"/>
    </source>
</evidence>
<dbReference type="Gene3D" id="1.10.30.50">
    <property type="match status" value="1"/>
</dbReference>
<dbReference type="Proteomes" id="UP000064912">
    <property type="component" value="Chromosome"/>
</dbReference>
<dbReference type="KEGG" id="rsu:NHU_00001"/>
<dbReference type="InterPro" id="IPR002711">
    <property type="entry name" value="HNH"/>
</dbReference>
<evidence type="ECO:0000313" key="6">
    <source>
        <dbReference type="EMBL" id="BAQ67173.1"/>
    </source>
</evidence>
<organism evidence="6 7">
    <name type="scientific">Rhodovulum sulfidophilum</name>
    <name type="common">Rhodobacter sulfidophilus</name>
    <dbReference type="NCBI Taxonomy" id="35806"/>
    <lineage>
        <taxon>Bacteria</taxon>
        <taxon>Pseudomonadati</taxon>
        <taxon>Pseudomonadota</taxon>
        <taxon>Alphaproteobacteria</taxon>
        <taxon>Rhodobacterales</taxon>
        <taxon>Paracoccaceae</taxon>
        <taxon>Rhodovulum</taxon>
    </lineage>
</organism>
<gene>
    <name evidence="6" type="ORF">NHU_00001</name>
</gene>
<dbReference type="GO" id="GO:0016787">
    <property type="term" value="F:hydrolase activity"/>
    <property type="evidence" value="ECO:0007669"/>
    <property type="project" value="UniProtKB-KW"/>
</dbReference>
<keyword evidence="1" id="KW-0540">Nuclease</keyword>
<proteinExistence type="inferred from homology"/>
<evidence type="ECO:0000259" key="5">
    <source>
        <dbReference type="SMART" id="SM00507"/>
    </source>
</evidence>
<protein>
    <recommendedName>
        <fullName evidence="4">Putative HNH nuclease YajD</fullName>
    </recommendedName>
</protein>
<sequence>MTIRKLCAASGCDDLAVPGAALCELHEAERIDRGRARRAKVKTAEEIRRRSKLYASPAWKTARAAFLEANPLCVDCAGLGLVTPAAEVDHIARHEGDRAKFWDRSNWQALCKRCHSRKTAREVLGRN</sequence>
<dbReference type="EMBL" id="AP014800">
    <property type="protein sequence ID" value="BAQ67173.1"/>
    <property type="molecule type" value="Genomic_DNA"/>
</dbReference>
<dbReference type="Pfam" id="PF01844">
    <property type="entry name" value="HNH"/>
    <property type="match status" value="1"/>
</dbReference>
<dbReference type="GO" id="GO:0005829">
    <property type="term" value="C:cytosol"/>
    <property type="evidence" value="ECO:0007669"/>
    <property type="project" value="TreeGrafter"/>
</dbReference>
<dbReference type="GO" id="GO:0003676">
    <property type="term" value="F:nucleic acid binding"/>
    <property type="evidence" value="ECO:0007669"/>
    <property type="project" value="InterPro"/>
</dbReference>
<evidence type="ECO:0000256" key="2">
    <source>
        <dbReference type="ARBA" id="ARBA00022801"/>
    </source>
</evidence>
<dbReference type="PANTHER" id="PTHR41286:SF1">
    <property type="entry name" value="HNH NUCLEASE YAJD-RELATED"/>
    <property type="match status" value="1"/>
</dbReference>
<comment type="similarity">
    <text evidence="3">Belongs to the HNH nuclease family.</text>
</comment>
<evidence type="ECO:0000256" key="4">
    <source>
        <dbReference type="ARBA" id="ARBA00040194"/>
    </source>
</evidence>
<dbReference type="AlphaFoldDB" id="A0A0D6AWC1"/>
<reference evidence="6 7" key="1">
    <citation type="submission" date="2015-02" db="EMBL/GenBank/DDBJ databases">
        <title>Genome sequene of Rhodovulum sulfidophilum DSM 2351.</title>
        <authorList>
            <person name="Nagao N."/>
        </authorList>
    </citation>
    <scope>NUCLEOTIDE SEQUENCE [LARGE SCALE GENOMIC DNA]</scope>
    <source>
        <strain evidence="6 7">DSM 2351</strain>
    </source>
</reference>
<dbReference type="InterPro" id="IPR003615">
    <property type="entry name" value="HNH_nuc"/>
</dbReference>